<keyword evidence="3" id="KW-0804">Transcription</keyword>
<accession>A0A7Z7HQF4</accession>
<dbReference type="InterPro" id="IPR015358">
    <property type="entry name" value="Tscrpt_reg_MerR_DNA-bd"/>
</dbReference>
<organism evidence="6 7">
    <name type="scientific">Sterolibacterium denitrificans</name>
    <dbReference type="NCBI Taxonomy" id="157592"/>
    <lineage>
        <taxon>Bacteria</taxon>
        <taxon>Pseudomonadati</taxon>
        <taxon>Pseudomonadota</taxon>
        <taxon>Betaproteobacteria</taxon>
        <taxon>Nitrosomonadales</taxon>
        <taxon>Sterolibacteriaceae</taxon>
        <taxon>Sterolibacterium</taxon>
    </lineage>
</organism>
<name>A0A7Z7HQF4_9PROT</name>
<feature type="domain" description="HTH merR-type" evidence="5">
    <location>
        <begin position="1"/>
        <end position="64"/>
    </location>
</feature>
<dbReference type="Pfam" id="PF00376">
    <property type="entry name" value="MerR"/>
    <property type="match status" value="1"/>
</dbReference>
<dbReference type="Pfam" id="PF09278">
    <property type="entry name" value="MerR-DNA-bind"/>
    <property type="match status" value="1"/>
</dbReference>
<protein>
    <submittedName>
        <fullName evidence="6">Transcriptional regulator</fullName>
    </submittedName>
</protein>
<evidence type="ECO:0000313" key="7">
    <source>
        <dbReference type="Proteomes" id="UP000242886"/>
    </source>
</evidence>
<dbReference type="EMBL" id="LT837803">
    <property type="protein sequence ID" value="SMB25024.1"/>
    <property type="molecule type" value="Genomic_DNA"/>
</dbReference>
<dbReference type="Gene3D" id="1.10.1660.10">
    <property type="match status" value="1"/>
</dbReference>
<evidence type="ECO:0000259" key="5">
    <source>
        <dbReference type="PROSITE" id="PS50937"/>
    </source>
</evidence>
<dbReference type="InterPro" id="IPR000551">
    <property type="entry name" value="MerR-type_HTH_dom"/>
</dbReference>
<evidence type="ECO:0000256" key="1">
    <source>
        <dbReference type="ARBA" id="ARBA00023015"/>
    </source>
</evidence>
<dbReference type="PANTHER" id="PTHR30204">
    <property type="entry name" value="REDOX-CYCLING DRUG-SENSING TRANSCRIPTIONAL ACTIVATOR SOXR"/>
    <property type="match status" value="1"/>
</dbReference>
<keyword evidence="7" id="KW-1185">Reference proteome</keyword>
<sequence length="127" mass="14409">MAKRCGLAPSRIRFYESQGLLQAVSRQTNGYREYPEEALLSLQIIVSAQNAGFTLDEIRSLVPADLTSWKHDELIVGLERKIAQIEALEARLAQNRANLQALIEDVRNKPENMDCAENAKRLMKRAR</sequence>
<evidence type="ECO:0000256" key="2">
    <source>
        <dbReference type="ARBA" id="ARBA00023125"/>
    </source>
</evidence>
<dbReference type="AlphaFoldDB" id="A0A7Z7HQF4"/>
<dbReference type="SUPFAM" id="SSF46955">
    <property type="entry name" value="Putative DNA-binding domain"/>
    <property type="match status" value="1"/>
</dbReference>
<dbReference type="SMART" id="SM00422">
    <property type="entry name" value="HTH_MERR"/>
    <property type="match status" value="1"/>
</dbReference>
<dbReference type="InterPro" id="IPR009061">
    <property type="entry name" value="DNA-bd_dom_put_sf"/>
</dbReference>
<keyword evidence="2" id="KW-0238">DNA-binding</keyword>
<keyword evidence="4" id="KW-0175">Coiled coil</keyword>
<proteinExistence type="predicted"/>
<dbReference type="Proteomes" id="UP000242886">
    <property type="component" value="Chromosome SDENCHOL"/>
</dbReference>
<keyword evidence="1" id="KW-0805">Transcription regulation</keyword>
<gene>
    <name evidence="6" type="ORF">SDENCHOL_11186</name>
</gene>
<dbReference type="RefSeq" id="WP_197706854.1">
    <property type="nucleotide sequence ID" value="NZ_LT837803.1"/>
</dbReference>
<reference evidence="6" key="1">
    <citation type="submission" date="2017-03" db="EMBL/GenBank/DDBJ databases">
        <authorList>
            <consortium name="AG Boll"/>
        </authorList>
    </citation>
    <scope>NUCLEOTIDE SEQUENCE [LARGE SCALE GENOMIC DNA]</scope>
    <source>
        <strain evidence="6">Chol</strain>
    </source>
</reference>
<feature type="coiled-coil region" evidence="4">
    <location>
        <begin position="75"/>
        <end position="109"/>
    </location>
</feature>
<evidence type="ECO:0000256" key="4">
    <source>
        <dbReference type="SAM" id="Coils"/>
    </source>
</evidence>
<dbReference type="PANTHER" id="PTHR30204:SF94">
    <property type="entry name" value="HEAVY METAL-DEPENDENT TRANSCRIPTIONAL REGULATOR HI_0293-RELATED"/>
    <property type="match status" value="1"/>
</dbReference>
<dbReference type="GO" id="GO:0003700">
    <property type="term" value="F:DNA-binding transcription factor activity"/>
    <property type="evidence" value="ECO:0007669"/>
    <property type="project" value="InterPro"/>
</dbReference>
<dbReference type="GO" id="GO:0003677">
    <property type="term" value="F:DNA binding"/>
    <property type="evidence" value="ECO:0007669"/>
    <property type="project" value="UniProtKB-KW"/>
</dbReference>
<dbReference type="InterPro" id="IPR047057">
    <property type="entry name" value="MerR_fam"/>
</dbReference>
<dbReference type="PROSITE" id="PS50937">
    <property type="entry name" value="HTH_MERR_2"/>
    <property type="match status" value="1"/>
</dbReference>
<evidence type="ECO:0000313" key="6">
    <source>
        <dbReference type="EMBL" id="SMB25024.1"/>
    </source>
</evidence>
<evidence type="ECO:0000256" key="3">
    <source>
        <dbReference type="ARBA" id="ARBA00023163"/>
    </source>
</evidence>